<reference evidence="4" key="1">
    <citation type="submission" date="2016-11" db="EMBL/GenBank/DDBJ databases">
        <authorList>
            <person name="Guldener U."/>
        </authorList>
    </citation>
    <scope>NUCLEOTIDE SEQUENCE [LARGE SCALE GENOMIC DNA]</scope>
</reference>
<feature type="region of interest" description="Disordered" evidence="2">
    <location>
        <begin position="311"/>
        <end position="334"/>
    </location>
</feature>
<dbReference type="AlphaFoldDB" id="A0A1L0B4B5"/>
<gene>
    <name evidence="3" type="ORF">HGUI_03418</name>
</gene>
<feature type="region of interest" description="Disordered" evidence="2">
    <location>
        <begin position="438"/>
        <end position="457"/>
    </location>
</feature>
<accession>A0A1L0B4B5</accession>
<keyword evidence="1" id="KW-0175">Coiled coil</keyword>
<dbReference type="OrthoDB" id="3973087at2759"/>
<dbReference type="EMBL" id="FQNF01000086">
    <property type="protein sequence ID" value="SGZ41218.1"/>
    <property type="molecule type" value="Genomic_DNA"/>
</dbReference>
<feature type="compositionally biased region" description="Basic and acidic residues" evidence="2">
    <location>
        <begin position="315"/>
        <end position="333"/>
    </location>
</feature>
<evidence type="ECO:0000313" key="3">
    <source>
        <dbReference type="EMBL" id="SGZ41218.1"/>
    </source>
</evidence>
<sequence>MKNDDQLNLPIIDPKYNIISSTEQLRNLSPFQYTEAYVFVGMIDSAQISKRGNLVVNLINPASIDVEYISDKKNKGMFCFLSSDLQRMALKEIERKFEWKPVANTMTYFKSGKLIPTVITCTVHSSNSVHPPFLMCKSIDILSYRSYAQIAANCNIEEIRNIVTDSFINIKKLNDDPKNIFSIIGSRNANDNVDLFRKFDNSILEEYKQQLLAQKLLNERAAEEKRISDQEKEKERLLAEEKAKQEKLIAEEKQTSKDLNTSLKIFSNNEKSNHNPSQTLESNTNLKQKQVVPLNDNVPLSMMTSQINSGAIDVQNKDVKEEPSAAKDDEISKQIENPSAIENEETGDNNFFEMDIPQFSTQVEQEQSQPILNKPKPKFVPVDDVEFISDSDESDYDMMTGKRKETSKTPSIYEPALKRKKENEAENDKSLFIAETHKENNPTSDLPDHESSSSGFLDKEHKNFYRDSVMDDVDKTNDIQEKSNQPINKGKEIISNFFGTFEGKKGKKSNVANEVHQKIEGSLSRERKDPSESRNMQIFSMAEDMISQGVISATMESSPSNTRLLQKPEIIFSQPSNQETQTKMTSKGIQTPLNFFTFNLLYNQAVSEARMGDDAMTNDTSSKKNEFEKGIASTETIKNKPKKDLKIVQKNDTNKTKVAVSTVKSTNNSKDELVNKKEKITKENISSSLSAVQETSVKNSEILNNNNQPMNKEPHVILKTVDDTTLKKSPNDGLSPRQGDLKVQNVKTNQIVASNEAAKGALKKTNKAFSLRPIGFRSRINRLIKAAKETVKVNCIVVGMVPFDDSIDIHKYGRITLNVVEASDYKICSKVKRFEGMVFDLTVKNTVLLAEVFKASTAEQLYEKMRNMFFCGKKVKEYEFLITKDNDGSFTWIQKAFVHEDLDAGSESIYPVKRGELPLPTSVMFKSLNPSSIGTFSTNVLLVGIRCKKAIGGAKYRLLVTDFSGCPSIREVNVRAITVLGEMQLSNVYEVFIGNDVIAESLINELQQTYGEKLNDFNFQFAIDNMYFKDLCLSHLGIVLSLKYSTKFYANSLDIRYLTSILLKYENGFAGSLEAMKQLKMLYENYDTKISKNILKGSMKSIQICMPYSYQDSGYVLFADRYSKEKQESIKRLVNKTLDRIKHTDKLSIYDKVVEISSLKDLLNNVHKTKVIIQLTNYQLLGAKYMSNGCIEFEVGVKGEKGSFKMYILPQSNISKMFSKKENTESTYPLVYNEIMKLKFPTSPKSPIFLSSFEMAFGDDGCLAQYWVMIGFSSIW</sequence>
<feature type="coiled-coil region" evidence="1">
    <location>
        <begin position="204"/>
        <end position="254"/>
    </location>
</feature>
<evidence type="ECO:0000256" key="2">
    <source>
        <dbReference type="SAM" id="MobiDB-lite"/>
    </source>
</evidence>
<evidence type="ECO:0000313" key="4">
    <source>
        <dbReference type="Proteomes" id="UP000183365"/>
    </source>
</evidence>
<evidence type="ECO:0000256" key="1">
    <source>
        <dbReference type="SAM" id="Coils"/>
    </source>
</evidence>
<proteinExistence type="predicted"/>
<dbReference type="VEuPathDB" id="FungiDB:HGUI_03418"/>
<dbReference type="Proteomes" id="UP000183365">
    <property type="component" value="Unassembled WGS sequence"/>
</dbReference>
<dbReference type="InterPro" id="IPR012340">
    <property type="entry name" value="NA-bd_OB-fold"/>
</dbReference>
<keyword evidence="4" id="KW-1185">Reference proteome</keyword>
<feature type="region of interest" description="Disordered" evidence="2">
    <location>
        <begin position="267"/>
        <end position="288"/>
    </location>
</feature>
<protein>
    <submittedName>
        <fullName evidence="3">Uncharacterized protein</fullName>
    </submittedName>
</protein>
<feature type="region of interest" description="Disordered" evidence="2">
    <location>
        <begin position="392"/>
        <end position="426"/>
    </location>
</feature>
<dbReference type="Gene3D" id="2.40.50.140">
    <property type="entry name" value="Nucleic acid-binding proteins"/>
    <property type="match status" value="1"/>
</dbReference>
<organism evidence="3 4">
    <name type="scientific">Hanseniaspora guilliermondii</name>
    <dbReference type="NCBI Taxonomy" id="56406"/>
    <lineage>
        <taxon>Eukaryota</taxon>
        <taxon>Fungi</taxon>
        <taxon>Dikarya</taxon>
        <taxon>Ascomycota</taxon>
        <taxon>Saccharomycotina</taxon>
        <taxon>Saccharomycetes</taxon>
        <taxon>Saccharomycodales</taxon>
        <taxon>Saccharomycodaceae</taxon>
        <taxon>Hanseniaspora</taxon>
    </lineage>
</organism>
<name>A0A1L0B4B5_9ASCO</name>